<dbReference type="InterPro" id="IPR012338">
    <property type="entry name" value="Beta-lactam/transpept-like"/>
</dbReference>
<dbReference type="InterPro" id="IPR000871">
    <property type="entry name" value="Beta-lactam_class-A"/>
</dbReference>
<comment type="catalytic activity">
    <reaction evidence="1 6">
        <text>a beta-lactam + H2O = a substituted beta-amino acid</text>
        <dbReference type="Rhea" id="RHEA:20401"/>
        <dbReference type="ChEBI" id="CHEBI:15377"/>
        <dbReference type="ChEBI" id="CHEBI:35627"/>
        <dbReference type="ChEBI" id="CHEBI:140347"/>
        <dbReference type="EC" id="3.5.2.6"/>
    </reaction>
</comment>
<dbReference type="GO" id="GO:0008800">
    <property type="term" value="F:beta-lactamase activity"/>
    <property type="evidence" value="ECO:0007669"/>
    <property type="project" value="UniProtKB-UniRule"/>
</dbReference>
<evidence type="ECO:0000256" key="4">
    <source>
        <dbReference type="ARBA" id="ARBA00022801"/>
    </source>
</evidence>
<dbReference type="InterPro" id="IPR023650">
    <property type="entry name" value="Beta-lactam_class-A_AS"/>
</dbReference>
<dbReference type="NCBIfam" id="NF033103">
    <property type="entry name" value="bla_class_A"/>
    <property type="match status" value="1"/>
</dbReference>
<evidence type="ECO:0000256" key="3">
    <source>
        <dbReference type="ARBA" id="ARBA00012865"/>
    </source>
</evidence>
<dbReference type="GO" id="GO:0046677">
    <property type="term" value="P:response to antibiotic"/>
    <property type="evidence" value="ECO:0007669"/>
    <property type="project" value="UniProtKB-UniRule"/>
</dbReference>
<sequence>MGAGAGTAGPPAGNHATPRPLDTAGFHAACARLERAHDRRLGLYAIDTGNGRTVGYRAGERFAFCSTFKALLAGAILARLKADAGILDRRILYTRHDLVPYSPITEKHAGGSMTVADLCAAALQYSDNTAANLLLHAVGGPAALTGYARALGNRSFRLDRYEPALNSAIPGDPRDTVTPADMAASLRSLAVGNALTAGGRERLPEWLLGNTTGANRIQAGAPAGWRVGDKTGTGDYGAANDIAIVWAPDRPPIVLAVYTAASATAAAADEPLIAAATQLAIGALG</sequence>
<proteinExistence type="inferred from homology"/>
<evidence type="ECO:0000313" key="9">
    <source>
        <dbReference type="Proteomes" id="UP000194139"/>
    </source>
</evidence>
<evidence type="ECO:0000259" key="7">
    <source>
        <dbReference type="Pfam" id="PF13354"/>
    </source>
</evidence>
<dbReference type="InterPro" id="IPR045155">
    <property type="entry name" value="Beta-lactam_cat"/>
</dbReference>
<dbReference type="EC" id="3.5.2.6" evidence="3 6"/>
<organism evidence="8 9">
    <name type="scientific">Bordetella genomosp. 9</name>
    <dbReference type="NCBI Taxonomy" id="1416803"/>
    <lineage>
        <taxon>Bacteria</taxon>
        <taxon>Pseudomonadati</taxon>
        <taxon>Pseudomonadota</taxon>
        <taxon>Betaproteobacteria</taxon>
        <taxon>Burkholderiales</taxon>
        <taxon>Alcaligenaceae</taxon>
        <taxon>Bordetella</taxon>
    </lineage>
</organism>
<dbReference type="Pfam" id="PF13354">
    <property type="entry name" value="Beta-lactamase2"/>
    <property type="match status" value="1"/>
</dbReference>
<evidence type="ECO:0000256" key="2">
    <source>
        <dbReference type="ARBA" id="ARBA00009009"/>
    </source>
</evidence>
<dbReference type="Gene3D" id="3.40.710.10">
    <property type="entry name" value="DD-peptidase/beta-lactamase superfamily"/>
    <property type="match status" value="1"/>
</dbReference>
<dbReference type="PANTHER" id="PTHR35333">
    <property type="entry name" value="BETA-LACTAMASE"/>
    <property type="match status" value="1"/>
</dbReference>
<keyword evidence="9" id="KW-1185">Reference proteome</keyword>
<dbReference type="PANTHER" id="PTHR35333:SF3">
    <property type="entry name" value="BETA-LACTAMASE-TYPE TRANSPEPTIDASE FOLD CONTAINING PROTEIN"/>
    <property type="match status" value="1"/>
</dbReference>
<gene>
    <name evidence="8" type="ORF">CAL13_12785</name>
</gene>
<dbReference type="PROSITE" id="PS00146">
    <property type="entry name" value="BETA_LACTAMASE_A"/>
    <property type="match status" value="1"/>
</dbReference>
<dbReference type="GO" id="GO:0030655">
    <property type="term" value="P:beta-lactam antibiotic catabolic process"/>
    <property type="evidence" value="ECO:0007669"/>
    <property type="project" value="InterPro"/>
</dbReference>
<dbReference type="RefSeq" id="WP_086073636.1">
    <property type="nucleotide sequence ID" value="NZ_CP021109.1"/>
</dbReference>
<dbReference type="PRINTS" id="PR00118">
    <property type="entry name" value="BLACTAMASEA"/>
</dbReference>
<evidence type="ECO:0000256" key="1">
    <source>
        <dbReference type="ARBA" id="ARBA00001526"/>
    </source>
</evidence>
<evidence type="ECO:0000256" key="5">
    <source>
        <dbReference type="ARBA" id="ARBA00023251"/>
    </source>
</evidence>
<evidence type="ECO:0000256" key="6">
    <source>
        <dbReference type="RuleBase" id="RU361140"/>
    </source>
</evidence>
<name>A0A1W6Z5S5_9BORD</name>
<accession>A0A1W6Z5S5</accession>
<protein>
    <recommendedName>
        <fullName evidence="3 6">Beta-lactamase</fullName>
        <ecNumber evidence="3 6">3.5.2.6</ecNumber>
    </recommendedName>
</protein>
<feature type="domain" description="Beta-lactamase class A catalytic" evidence="7">
    <location>
        <begin position="42"/>
        <end position="259"/>
    </location>
</feature>
<evidence type="ECO:0000313" key="8">
    <source>
        <dbReference type="EMBL" id="ARP88698.1"/>
    </source>
</evidence>
<comment type="similarity">
    <text evidence="2 6">Belongs to the class-A beta-lactamase family.</text>
</comment>
<dbReference type="Proteomes" id="UP000194139">
    <property type="component" value="Chromosome"/>
</dbReference>
<dbReference type="SUPFAM" id="SSF56601">
    <property type="entry name" value="beta-lactamase/transpeptidase-like"/>
    <property type="match status" value="1"/>
</dbReference>
<reference evidence="8 9" key="1">
    <citation type="submission" date="2017-05" db="EMBL/GenBank/DDBJ databases">
        <title>Complete and WGS of Bordetella genogroups.</title>
        <authorList>
            <person name="Spilker T."/>
            <person name="LiPuma J."/>
        </authorList>
    </citation>
    <scope>NUCLEOTIDE SEQUENCE [LARGE SCALE GENOMIC DNA]</scope>
    <source>
        <strain evidence="8 9">AU17164</strain>
    </source>
</reference>
<keyword evidence="4 6" id="KW-0378">Hydrolase</keyword>
<keyword evidence="5 6" id="KW-0046">Antibiotic resistance</keyword>
<dbReference type="AlphaFoldDB" id="A0A1W6Z5S5"/>
<dbReference type="EMBL" id="CP021109">
    <property type="protein sequence ID" value="ARP88698.1"/>
    <property type="molecule type" value="Genomic_DNA"/>
</dbReference>